<evidence type="ECO:0000313" key="3">
    <source>
        <dbReference type="EMBL" id="KPJ63728.1"/>
    </source>
</evidence>
<feature type="signal peptide" evidence="1">
    <location>
        <begin position="1"/>
        <end position="20"/>
    </location>
</feature>
<dbReference type="Pfam" id="PF06739">
    <property type="entry name" value="SBBP"/>
    <property type="match status" value="2"/>
</dbReference>
<dbReference type="NCBIfam" id="TIGR04183">
    <property type="entry name" value="Por_Secre_tail"/>
    <property type="match status" value="1"/>
</dbReference>
<evidence type="ECO:0000313" key="4">
    <source>
        <dbReference type="Proteomes" id="UP000051861"/>
    </source>
</evidence>
<dbReference type="EMBL" id="LIZX01000223">
    <property type="protein sequence ID" value="KPJ63728.1"/>
    <property type="molecule type" value="Genomic_DNA"/>
</dbReference>
<dbReference type="Gene3D" id="2.60.40.4070">
    <property type="match status" value="1"/>
</dbReference>
<dbReference type="InterPro" id="IPR011042">
    <property type="entry name" value="6-blade_b-propeller_TolB-like"/>
</dbReference>
<accession>A0A0S7XMN5</accession>
<feature type="chain" id="PRO_5006640142" description="FlgD/Vpr Ig-like domain-containing protein" evidence="1">
    <location>
        <begin position="21"/>
        <end position="553"/>
    </location>
</feature>
<dbReference type="Gene3D" id="2.120.10.30">
    <property type="entry name" value="TolB, C-terminal domain"/>
    <property type="match status" value="2"/>
</dbReference>
<evidence type="ECO:0000259" key="2">
    <source>
        <dbReference type="Pfam" id="PF13860"/>
    </source>
</evidence>
<dbReference type="InterPro" id="IPR025965">
    <property type="entry name" value="FlgD/Vpr_Ig-like"/>
</dbReference>
<name>A0A0S7XMN5_UNCSA</name>
<dbReference type="PANTHER" id="PTHR42754">
    <property type="entry name" value="ENDOGLUCANASE"/>
    <property type="match status" value="1"/>
</dbReference>
<protein>
    <recommendedName>
        <fullName evidence="2">FlgD/Vpr Ig-like domain-containing protein</fullName>
    </recommendedName>
</protein>
<dbReference type="InterPro" id="IPR026444">
    <property type="entry name" value="Secre_tail"/>
</dbReference>
<dbReference type="PANTHER" id="PTHR42754:SF1">
    <property type="entry name" value="LIPOPROTEIN"/>
    <property type="match status" value="1"/>
</dbReference>
<dbReference type="PATRIC" id="fig|1703775.3.peg.2181"/>
<organism evidence="3 4">
    <name type="scientific">candidate division WOR-1 bacterium DG_54_3</name>
    <dbReference type="NCBI Taxonomy" id="1703775"/>
    <lineage>
        <taxon>Bacteria</taxon>
        <taxon>Bacillati</taxon>
        <taxon>Saganbacteria</taxon>
    </lineage>
</organism>
<sequence>MGKNLLVLAVLVFMSMPAFAQSVDTDWVRRYDGPGSEDDWPVAMAVDDSGRIYVTGHCRGTGVNADLATIKYLPNGDTAWVRTYSGPGDHTDQAFALAIDASYNVYVTGSSYSIGSDDDYVTIKYTPNGDTAWLRRYNGPGDTYDAAYAIAVSDSGYIYVTGSSRGSGTWGDYATIKYYPNGDTVWVRRYNGPGNVNDYGSAISLDGLSNVYVTGKSYDTTGQDDYVTIKYAPNGDTLWLRRYKGPGDSWDTALAMAVDSIGNAYVTGRSIGSGTSTDYATIRYYPNGDTAWVRRYNGPANGSDYADAIALDDFSFVYVTGYSDSTETYQDYATIKYDSSGNQVWVRRYDYGVSGTDQAHDMAIDGSSSVYVTGVSGSGGAAGLDYATIKYYSNGDTAWVMRYNGPGNGSDYAQAVAVDDSGNVYVTGYSTGSGTGDDFCTIKYIQGASGVKDETGGRERPSEFDLSQNYPNPFNPTTKIEFTLAKSGFVTLQIYDMLGRKVRTLVSEELSSGYKSVIWDGRNDDGKDVASGVYFYQLKVGDFSEPKKMLLLK</sequence>
<dbReference type="AlphaFoldDB" id="A0A0S7XMN5"/>
<reference evidence="3 4" key="1">
    <citation type="journal article" date="2015" name="Microbiome">
        <title>Genomic resolution of linkages in carbon, nitrogen, and sulfur cycling among widespread estuary sediment bacteria.</title>
        <authorList>
            <person name="Baker B.J."/>
            <person name="Lazar C.S."/>
            <person name="Teske A.P."/>
            <person name="Dick G.J."/>
        </authorList>
    </citation>
    <scope>NUCLEOTIDE SEQUENCE [LARGE SCALE GENOMIC DNA]</scope>
    <source>
        <strain evidence="3">DG_54_3</strain>
    </source>
</reference>
<keyword evidence="1" id="KW-0732">Signal</keyword>
<evidence type="ECO:0000256" key="1">
    <source>
        <dbReference type="SAM" id="SignalP"/>
    </source>
</evidence>
<comment type="caution">
    <text evidence="3">The sequence shown here is derived from an EMBL/GenBank/DDBJ whole genome shotgun (WGS) entry which is preliminary data.</text>
</comment>
<feature type="domain" description="FlgD/Vpr Ig-like" evidence="2">
    <location>
        <begin position="480"/>
        <end position="538"/>
    </location>
</feature>
<proteinExistence type="predicted"/>
<dbReference type="Pfam" id="PF13860">
    <property type="entry name" value="FlgD_ig"/>
    <property type="match status" value="1"/>
</dbReference>
<dbReference type="InterPro" id="IPR010620">
    <property type="entry name" value="SBBP_repeat"/>
</dbReference>
<dbReference type="Proteomes" id="UP000051861">
    <property type="component" value="Unassembled WGS sequence"/>
</dbReference>
<gene>
    <name evidence="3" type="ORF">AMJ44_14125</name>
</gene>
<dbReference type="SUPFAM" id="SSF101898">
    <property type="entry name" value="NHL repeat"/>
    <property type="match status" value="2"/>
</dbReference>